<dbReference type="OMA" id="LENTMKC"/>
<dbReference type="Proteomes" id="UP000327085">
    <property type="component" value="Chromosome 3"/>
</dbReference>
<dbReference type="AlphaFoldDB" id="A0A5E4GHS9"/>
<sequence length="138" mass="15779">MSNETFQEIELPEDLACELPTKYMAISAAGKSICVKHFDQNKHTMWVMREYRVVESWAKQVSIDVHGTPNFRVLQVLGCRKNNGEFLLERYDHGRKIGEFVSHNPKNNTNECLGIHTDPGYSCIVSYTESLVLLNKTS</sequence>
<gene>
    <name evidence="1" type="ORF">ALMOND_2B021675</name>
    <name evidence="2" type="ORF">ALMOND_2B025934</name>
</gene>
<evidence type="ECO:0000313" key="3">
    <source>
        <dbReference type="Proteomes" id="UP000327085"/>
    </source>
</evidence>
<reference evidence="3" key="2">
    <citation type="journal article" date="2020" name="Plant J.">
        <title>Transposons played a major role in the diversification between the closely related almond and peach genomes: results from the almond genome sequence.</title>
        <authorList>
            <person name="Alioto T."/>
            <person name="Alexiou K.G."/>
            <person name="Bardil A."/>
            <person name="Barteri F."/>
            <person name="Castanera R."/>
            <person name="Cruz F."/>
            <person name="Dhingra A."/>
            <person name="Duval H."/>
            <person name="Fernandez I Marti A."/>
            <person name="Frias L."/>
            <person name="Galan B."/>
            <person name="Garcia J.L."/>
            <person name="Howad W."/>
            <person name="Gomez-Garrido J."/>
            <person name="Gut M."/>
            <person name="Julca I."/>
            <person name="Morata J."/>
            <person name="Puigdomenech P."/>
            <person name="Ribeca P."/>
            <person name="Rubio Cabetas M.J."/>
            <person name="Vlasova A."/>
            <person name="Wirthensohn M."/>
            <person name="Garcia-Mas J."/>
            <person name="Gabaldon T."/>
            <person name="Casacuberta J.M."/>
            <person name="Arus P."/>
        </authorList>
    </citation>
    <scope>NUCLEOTIDE SEQUENCE [LARGE SCALE GENOMIC DNA]</scope>
    <source>
        <strain evidence="3">cv. Texas</strain>
    </source>
</reference>
<dbReference type="EMBL" id="CABIKO010000788">
    <property type="protein sequence ID" value="VVA39429.1"/>
    <property type="molecule type" value="Genomic_DNA"/>
</dbReference>
<dbReference type="Gramene" id="VVA40854">
    <property type="protein sequence ID" value="VVA40854"/>
    <property type="gene ID" value="Prudul26B025934"/>
</dbReference>
<evidence type="ECO:0000313" key="1">
    <source>
        <dbReference type="EMBL" id="VVA39429.1"/>
    </source>
</evidence>
<dbReference type="Gramene" id="VVA39429">
    <property type="protein sequence ID" value="VVA39429"/>
    <property type="gene ID" value="Prudul26B021675"/>
</dbReference>
<proteinExistence type="predicted"/>
<evidence type="ECO:0000313" key="2">
    <source>
        <dbReference type="EMBL" id="VVA40854.1"/>
    </source>
</evidence>
<organism evidence="1 3">
    <name type="scientific">Prunus dulcis</name>
    <name type="common">Almond</name>
    <name type="synonym">Amygdalus dulcis</name>
    <dbReference type="NCBI Taxonomy" id="3755"/>
    <lineage>
        <taxon>Eukaryota</taxon>
        <taxon>Viridiplantae</taxon>
        <taxon>Streptophyta</taxon>
        <taxon>Embryophyta</taxon>
        <taxon>Tracheophyta</taxon>
        <taxon>Spermatophyta</taxon>
        <taxon>Magnoliopsida</taxon>
        <taxon>eudicotyledons</taxon>
        <taxon>Gunneridae</taxon>
        <taxon>Pentapetalae</taxon>
        <taxon>rosids</taxon>
        <taxon>fabids</taxon>
        <taxon>Rosales</taxon>
        <taxon>Rosaceae</taxon>
        <taxon>Amygdaloideae</taxon>
        <taxon>Amygdaleae</taxon>
        <taxon>Prunus</taxon>
    </lineage>
</organism>
<name>A0A5E4GHS9_PRUDU</name>
<reference evidence="1" key="1">
    <citation type="submission" date="2019-07" db="EMBL/GenBank/DDBJ databases">
        <authorList>
            <person name="Alioto T."/>
            <person name="Alioto T."/>
            <person name="Gomez Garrido J."/>
        </authorList>
    </citation>
    <scope>NUCLEOTIDE SEQUENCE [LARGE SCALE GENOMIC DNA]</scope>
</reference>
<dbReference type="EMBL" id="CABIKO010001094">
    <property type="protein sequence ID" value="VVA40854.1"/>
    <property type="molecule type" value="Genomic_DNA"/>
</dbReference>
<dbReference type="InParanoid" id="A0A5E4GHS9"/>
<protein>
    <submittedName>
        <fullName evidence="1">PREDICTED: F-box/kelch-repeat</fullName>
    </submittedName>
</protein>
<accession>A0A5E4GHS9</accession>